<evidence type="ECO:0000313" key="2">
    <source>
        <dbReference type="Proteomes" id="UP001500340"/>
    </source>
</evidence>
<keyword evidence="2" id="KW-1185">Reference proteome</keyword>
<evidence type="ECO:0000313" key="1">
    <source>
        <dbReference type="EMBL" id="GAA0395824.1"/>
    </source>
</evidence>
<dbReference type="Proteomes" id="UP001500340">
    <property type="component" value="Unassembled WGS sequence"/>
</dbReference>
<proteinExistence type="predicted"/>
<protein>
    <recommendedName>
        <fullName evidence="3">Phage protein</fullName>
    </recommendedName>
</protein>
<organism evidence="1 2">
    <name type="scientific">Paenibacillus motobuensis</name>
    <dbReference type="NCBI Taxonomy" id="295324"/>
    <lineage>
        <taxon>Bacteria</taxon>
        <taxon>Bacillati</taxon>
        <taxon>Bacillota</taxon>
        <taxon>Bacilli</taxon>
        <taxon>Bacillales</taxon>
        <taxon>Paenibacillaceae</taxon>
        <taxon>Paenibacillus</taxon>
    </lineage>
</organism>
<dbReference type="RefSeq" id="WP_343862158.1">
    <property type="nucleotide sequence ID" value="NZ_BAAACX010000010.1"/>
</dbReference>
<evidence type="ECO:0008006" key="3">
    <source>
        <dbReference type="Google" id="ProtNLM"/>
    </source>
</evidence>
<name>A0ABP3ICT3_9BACL</name>
<accession>A0ABP3ICT3</accession>
<comment type="caution">
    <text evidence="1">The sequence shown here is derived from an EMBL/GenBank/DDBJ whole genome shotgun (WGS) entry which is preliminary data.</text>
</comment>
<dbReference type="EMBL" id="BAAACX010000010">
    <property type="protein sequence ID" value="GAA0395824.1"/>
    <property type="molecule type" value="Genomic_DNA"/>
</dbReference>
<reference evidence="2" key="1">
    <citation type="journal article" date="2019" name="Int. J. Syst. Evol. Microbiol.">
        <title>The Global Catalogue of Microorganisms (GCM) 10K type strain sequencing project: providing services to taxonomists for standard genome sequencing and annotation.</title>
        <authorList>
            <consortium name="The Broad Institute Genomics Platform"/>
            <consortium name="The Broad Institute Genome Sequencing Center for Infectious Disease"/>
            <person name="Wu L."/>
            <person name="Ma J."/>
        </authorList>
    </citation>
    <scope>NUCLEOTIDE SEQUENCE [LARGE SCALE GENOMIC DNA]</scope>
    <source>
        <strain evidence="2">JCM 12774</strain>
    </source>
</reference>
<sequence>MKIYYEDILVGEVLTNRSLTVGEALELVGFDEEKFIAENGFDDIDYNDFKLV</sequence>
<gene>
    <name evidence="1" type="ORF">GCM10008933_28150</name>
</gene>